<organism evidence="2 3">
    <name type="scientific">Parasponia andersonii</name>
    <name type="common">Sponia andersonii</name>
    <dbReference type="NCBI Taxonomy" id="3476"/>
    <lineage>
        <taxon>Eukaryota</taxon>
        <taxon>Viridiplantae</taxon>
        <taxon>Streptophyta</taxon>
        <taxon>Embryophyta</taxon>
        <taxon>Tracheophyta</taxon>
        <taxon>Spermatophyta</taxon>
        <taxon>Magnoliopsida</taxon>
        <taxon>eudicotyledons</taxon>
        <taxon>Gunneridae</taxon>
        <taxon>Pentapetalae</taxon>
        <taxon>rosids</taxon>
        <taxon>fabids</taxon>
        <taxon>Rosales</taxon>
        <taxon>Cannabaceae</taxon>
        <taxon>Parasponia</taxon>
    </lineage>
</organism>
<evidence type="ECO:0000256" key="1">
    <source>
        <dbReference type="SAM" id="MobiDB-lite"/>
    </source>
</evidence>
<dbReference type="EMBL" id="JXTB01000570">
    <property type="protein sequence ID" value="PON36426.1"/>
    <property type="molecule type" value="Genomic_DNA"/>
</dbReference>
<gene>
    <name evidence="2" type="ORF">PanWU01x14_328660</name>
</gene>
<sequence>MTRFKRAGYVSRLHIVRRLQRMIDGKRESDDDDASQALHLDQVLLWSSDIAKTNKGVNKHGGEGSTKTQGRRSSMKHI</sequence>
<keyword evidence="3" id="KW-1185">Reference proteome</keyword>
<comment type="caution">
    <text evidence="2">The sequence shown here is derived from an EMBL/GenBank/DDBJ whole genome shotgun (WGS) entry which is preliminary data.</text>
</comment>
<accession>A0A2P5AIP4</accession>
<evidence type="ECO:0000313" key="3">
    <source>
        <dbReference type="Proteomes" id="UP000237105"/>
    </source>
</evidence>
<dbReference type="AlphaFoldDB" id="A0A2P5AIP4"/>
<evidence type="ECO:0000313" key="2">
    <source>
        <dbReference type="EMBL" id="PON36426.1"/>
    </source>
</evidence>
<proteinExistence type="predicted"/>
<feature type="compositionally biased region" description="Basic residues" evidence="1">
    <location>
        <begin position="69"/>
        <end position="78"/>
    </location>
</feature>
<protein>
    <submittedName>
        <fullName evidence="2">Uncharacterized protein</fullName>
    </submittedName>
</protein>
<name>A0A2P5AIP4_PARAD</name>
<reference evidence="3" key="1">
    <citation type="submission" date="2016-06" db="EMBL/GenBank/DDBJ databases">
        <title>Parallel loss of symbiosis genes in relatives of nitrogen-fixing non-legume Parasponia.</title>
        <authorList>
            <person name="Van Velzen R."/>
            <person name="Holmer R."/>
            <person name="Bu F."/>
            <person name="Rutten L."/>
            <person name="Van Zeijl A."/>
            <person name="Liu W."/>
            <person name="Santuari L."/>
            <person name="Cao Q."/>
            <person name="Sharma T."/>
            <person name="Shen D."/>
            <person name="Roswanjaya Y."/>
            <person name="Wardhani T."/>
            <person name="Kalhor M.S."/>
            <person name="Jansen J."/>
            <person name="Van den Hoogen J."/>
            <person name="Gungor B."/>
            <person name="Hartog M."/>
            <person name="Hontelez J."/>
            <person name="Verver J."/>
            <person name="Yang W.-C."/>
            <person name="Schijlen E."/>
            <person name="Repin R."/>
            <person name="Schilthuizen M."/>
            <person name="Schranz E."/>
            <person name="Heidstra R."/>
            <person name="Miyata K."/>
            <person name="Fedorova E."/>
            <person name="Kohlen W."/>
            <person name="Bisseling T."/>
            <person name="Smit S."/>
            <person name="Geurts R."/>
        </authorList>
    </citation>
    <scope>NUCLEOTIDE SEQUENCE [LARGE SCALE GENOMIC DNA]</scope>
    <source>
        <strain evidence="3">cv. WU1-14</strain>
    </source>
</reference>
<feature type="region of interest" description="Disordered" evidence="1">
    <location>
        <begin position="53"/>
        <end position="78"/>
    </location>
</feature>
<dbReference type="Proteomes" id="UP000237105">
    <property type="component" value="Unassembled WGS sequence"/>
</dbReference>